<dbReference type="Proteomes" id="UP000475532">
    <property type="component" value="Unassembled WGS sequence"/>
</dbReference>
<dbReference type="EMBL" id="JAAGLI010000278">
    <property type="protein sequence ID" value="NEA23021.1"/>
    <property type="molecule type" value="Genomic_DNA"/>
</dbReference>
<organism evidence="1 2">
    <name type="scientific">Actinomadura bangladeshensis</name>
    <dbReference type="NCBI Taxonomy" id="453573"/>
    <lineage>
        <taxon>Bacteria</taxon>
        <taxon>Bacillati</taxon>
        <taxon>Actinomycetota</taxon>
        <taxon>Actinomycetes</taxon>
        <taxon>Streptosporangiales</taxon>
        <taxon>Thermomonosporaceae</taxon>
        <taxon>Actinomadura</taxon>
    </lineage>
</organism>
<evidence type="ECO:0000313" key="1">
    <source>
        <dbReference type="EMBL" id="NEA23021.1"/>
    </source>
</evidence>
<gene>
    <name evidence="1" type="ORF">G3I70_11030</name>
</gene>
<accession>A0A6L9QC52</accession>
<evidence type="ECO:0000313" key="2">
    <source>
        <dbReference type="Proteomes" id="UP000475532"/>
    </source>
</evidence>
<dbReference type="AlphaFoldDB" id="A0A6L9QC52"/>
<proteinExistence type="predicted"/>
<name>A0A6L9QC52_9ACTN</name>
<reference evidence="1 2" key="1">
    <citation type="submission" date="2020-01" db="EMBL/GenBank/DDBJ databases">
        <title>Insect and environment-associated Actinomycetes.</title>
        <authorList>
            <person name="Currrie C."/>
            <person name="Chevrette M."/>
            <person name="Carlson C."/>
            <person name="Stubbendieck R."/>
            <person name="Wendt-Pienkowski E."/>
        </authorList>
    </citation>
    <scope>NUCLEOTIDE SEQUENCE [LARGE SCALE GENOMIC DNA]</scope>
    <source>
        <strain evidence="1 2">SID10258</strain>
    </source>
</reference>
<dbReference type="RefSeq" id="WP_163055112.1">
    <property type="nucleotide sequence ID" value="NZ_JAAGLI010000278.1"/>
</dbReference>
<protein>
    <submittedName>
        <fullName evidence="1">Uncharacterized protein</fullName>
    </submittedName>
</protein>
<comment type="caution">
    <text evidence="1">The sequence shown here is derived from an EMBL/GenBank/DDBJ whole genome shotgun (WGS) entry which is preliminary data.</text>
</comment>
<sequence>MSSYHEIFVRTDNSTEQLIADLAAAANCEMERLGPEYDPIAYAGQVDNAAVEVELHHDFEDDFGMRFSRYPIVITFRSFASDKAHEKKVAKDIFGKMAAIGGYAMILAFDLQSLIAEHPARNE</sequence>